<comment type="caution">
    <text evidence="1">The sequence shown here is derived from an EMBL/GenBank/DDBJ whole genome shotgun (WGS) entry which is preliminary data.</text>
</comment>
<keyword evidence="2" id="KW-1185">Reference proteome</keyword>
<dbReference type="AlphaFoldDB" id="A0A2U2DI03"/>
<organism evidence="1 2">
    <name type="scientific">Metarhizobium album</name>
    <dbReference type="NCBI Taxonomy" id="2182425"/>
    <lineage>
        <taxon>Bacteria</taxon>
        <taxon>Pseudomonadati</taxon>
        <taxon>Pseudomonadota</taxon>
        <taxon>Alphaproteobacteria</taxon>
        <taxon>Hyphomicrobiales</taxon>
        <taxon>Rhizobiaceae</taxon>
        <taxon>Metarhizobium</taxon>
    </lineage>
</organism>
<proteinExistence type="predicted"/>
<sequence>MCAALLLGAGTVAAEDIDTLPATVTFVVSTGYWEDAGETGAAGDASAKRQGYYKLVSVRQPDRTAKVYLQQLTLGASGPQVVSSVEIEQLTVLKPYVTDIRPESSAGPTSQPGLFATVYLKTDPQAREAEGWTVLIDDLGEMTVERATN</sequence>
<evidence type="ECO:0000313" key="2">
    <source>
        <dbReference type="Proteomes" id="UP000245252"/>
    </source>
</evidence>
<accession>A0A2U2DI03</accession>
<dbReference type="OrthoDB" id="8115116at2"/>
<evidence type="ECO:0000313" key="1">
    <source>
        <dbReference type="EMBL" id="PWE52898.1"/>
    </source>
</evidence>
<reference evidence="1 2" key="1">
    <citation type="submission" date="2018-05" db="EMBL/GenBank/DDBJ databases">
        <title>The draft genome of strain NS-104.</title>
        <authorList>
            <person name="Hang P."/>
            <person name="Jiang J."/>
        </authorList>
    </citation>
    <scope>NUCLEOTIDE SEQUENCE [LARGE SCALE GENOMIC DNA]</scope>
    <source>
        <strain evidence="1 2">NS-104</strain>
    </source>
</reference>
<dbReference type="Proteomes" id="UP000245252">
    <property type="component" value="Unassembled WGS sequence"/>
</dbReference>
<protein>
    <submittedName>
        <fullName evidence="1">Uncharacterized protein</fullName>
    </submittedName>
</protein>
<gene>
    <name evidence="1" type="ORF">DEM27_28815</name>
</gene>
<dbReference type="EMBL" id="QFBC01000020">
    <property type="protein sequence ID" value="PWE52898.1"/>
    <property type="molecule type" value="Genomic_DNA"/>
</dbReference>
<name>A0A2U2DI03_9HYPH</name>